<dbReference type="PATRIC" id="fig|1121338.3.peg.2291"/>
<keyword evidence="2" id="KW-1185">Reference proteome</keyword>
<evidence type="ECO:0000313" key="1">
    <source>
        <dbReference type="EMBL" id="KYH32855.1"/>
    </source>
</evidence>
<accession>A0A151AYX4</accession>
<reference evidence="1 2" key="1">
    <citation type="submission" date="2016-02" db="EMBL/GenBank/DDBJ databases">
        <title>Genome sequence of Clostridium tepidiprofundi DSM 19306.</title>
        <authorList>
            <person name="Poehlein A."/>
            <person name="Daniel R."/>
        </authorList>
    </citation>
    <scope>NUCLEOTIDE SEQUENCE [LARGE SCALE GENOMIC DNA]</scope>
    <source>
        <strain evidence="1 2">DSM 19306</strain>
    </source>
</reference>
<organism evidence="1 2">
    <name type="scientific">Clostridium tepidiprofundi DSM 19306</name>
    <dbReference type="NCBI Taxonomy" id="1121338"/>
    <lineage>
        <taxon>Bacteria</taxon>
        <taxon>Bacillati</taxon>
        <taxon>Bacillota</taxon>
        <taxon>Clostridia</taxon>
        <taxon>Eubacteriales</taxon>
        <taxon>Clostridiaceae</taxon>
        <taxon>Clostridium</taxon>
    </lineage>
</organism>
<comment type="caution">
    <text evidence="1">The sequence shown here is derived from an EMBL/GenBank/DDBJ whole genome shotgun (WGS) entry which is preliminary data.</text>
</comment>
<proteinExistence type="predicted"/>
<dbReference type="EMBL" id="LTBA01000036">
    <property type="protein sequence ID" value="KYH32855.1"/>
    <property type="molecule type" value="Genomic_DNA"/>
</dbReference>
<gene>
    <name evidence="1" type="ORF">CLTEP_22220</name>
</gene>
<dbReference type="Proteomes" id="UP000075531">
    <property type="component" value="Unassembled WGS sequence"/>
</dbReference>
<dbReference type="RefSeq" id="WP_169798787.1">
    <property type="nucleotide sequence ID" value="NZ_LTBA01000036.1"/>
</dbReference>
<dbReference type="AlphaFoldDB" id="A0A151AYX4"/>
<evidence type="ECO:0000313" key="2">
    <source>
        <dbReference type="Proteomes" id="UP000075531"/>
    </source>
</evidence>
<sequence>MKKIISKYNANYTYKKNTTDIDSIKYPVVEKTNNGSLFPLTIKNDVDMNELKE</sequence>
<protein>
    <submittedName>
        <fullName evidence="1">Uncharacterized protein</fullName>
    </submittedName>
</protein>
<name>A0A151AYX4_9CLOT</name>